<dbReference type="EMBL" id="JALJRB010000020">
    <property type="protein sequence ID" value="MCJ8502040.1"/>
    <property type="molecule type" value="Genomic_DNA"/>
</dbReference>
<dbReference type="Proteomes" id="UP001165427">
    <property type="component" value="Unassembled WGS sequence"/>
</dbReference>
<dbReference type="Pfam" id="PF09527">
    <property type="entry name" value="ATPase_gene1"/>
    <property type="match status" value="1"/>
</dbReference>
<keyword evidence="1" id="KW-0472">Membrane</keyword>
<dbReference type="RefSeq" id="WP_246911830.1">
    <property type="nucleotide sequence ID" value="NZ_JALJRB010000020.1"/>
</dbReference>
<dbReference type="InterPro" id="IPR032820">
    <property type="entry name" value="ATPase_put"/>
</dbReference>
<keyword evidence="1" id="KW-0812">Transmembrane</keyword>
<gene>
    <name evidence="2" type="ORF">MRX98_15765</name>
</gene>
<accession>A0AA41R6F7</accession>
<keyword evidence="1" id="KW-1133">Transmembrane helix</keyword>
<dbReference type="AlphaFoldDB" id="A0AA41R6F7"/>
<evidence type="ECO:0000313" key="2">
    <source>
        <dbReference type="EMBL" id="MCJ8502040.1"/>
    </source>
</evidence>
<comment type="caution">
    <text evidence="2">The sequence shown here is derived from an EMBL/GenBank/DDBJ whole genome shotgun (WGS) entry which is preliminary data.</text>
</comment>
<name>A0AA41R6F7_9BACT</name>
<evidence type="ECO:0000313" key="3">
    <source>
        <dbReference type="Proteomes" id="UP001165427"/>
    </source>
</evidence>
<reference evidence="2" key="1">
    <citation type="submission" date="2022-04" db="EMBL/GenBank/DDBJ databases">
        <title>Desulfatitalea alkaliphila sp. nov., a novel anaerobic sulfate-reducing bacterium isolated from terrestrial mud volcano, Taman Peninsula, Russia.</title>
        <authorList>
            <person name="Khomyakova M.A."/>
            <person name="Merkel A.Y."/>
            <person name="Slobodkin A.I."/>
        </authorList>
    </citation>
    <scope>NUCLEOTIDE SEQUENCE</scope>
    <source>
        <strain evidence="2">M08but</strain>
    </source>
</reference>
<organism evidence="2 3">
    <name type="scientific">Desulfatitalea alkaliphila</name>
    <dbReference type="NCBI Taxonomy" id="2929485"/>
    <lineage>
        <taxon>Bacteria</taxon>
        <taxon>Pseudomonadati</taxon>
        <taxon>Thermodesulfobacteriota</taxon>
        <taxon>Desulfobacteria</taxon>
        <taxon>Desulfobacterales</taxon>
        <taxon>Desulfosarcinaceae</taxon>
        <taxon>Desulfatitalea</taxon>
    </lineage>
</organism>
<feature type="transmembrane region" description="Helical" evidence="1">
    <location>
        <begin position="21"/>
        <end position="47"/>
    </location>
</feature>
<proteinExistence type="predicted"/>
<keyword evidence="3" id="KW-1185">Reference proteome</keyword>
<sequence>MPYDPKKFRLFDFKKNRVWSEGLAFVMQIGLTMAGCIFFCFFVGLYLDRWLGTGGIFIALFIILGVVGGAYTAYRQIQETFEKDERRRRKAASDERNGND</sequence>
<protein>
    <submittedName>
        <fullName evidence="2">AtpZ/AtpI family protein</fullName>
    </submittedName>
</protein>
<feature type="transmembrane region" description="Helical" evidence="1">
    <location>
        <begin position="53"/>
        <end position="74"/>
    </location>
</feature>
<evidence type="ECO:0000256" key="1">
    <source>
        <dbReference type="SAM" id="Phobius"/>
    </source>
</evidence>